<evidence type="ECO:0000256" key="1">
    <source>
        <dbReference type="SAM" id="Phobius"/>
    </source>
</evidence>
<dbReference type="EMBL" id="DTFI01000199">
    <property type="protein sequence ID" value="HGI44145.1"/>
    <property type="molecule type" value="Genomic_DNA"/>
</dbReference>
<keyword evidence="1" id="KW-0472">Membrane</keyword>
<dbReference type="AlphaFoldDB" id="A0A7C4FDR3"/>
<name>A0A7C4FDR3_THEPE</name>
<feature type="transmembrane region" description="Helical" evidence="1">
    <location>
        <begin position="20"/>
        <end position="42"/>
    </location>
</feature>
<protein>
    <submittedName>
        <fullName evidence="2">Uncharacterized protein</fullName>
    </submittedName>
</protein>
<keyword evidence="1" id="KW-1133">Transmembrane helix</keyword>
<evidence type="ECO:0000313" key="2">
    <source>
        <dbReference type="EMBL" id="HGI44145.1"/>
    </source>
</evidence>
<comment type="caution">
    <text evidence="2">The sequence shown here is derived from an EMBL/GenBank/DDBJ whole genome shotgun (WGS) entry which is preliminary data.</text>
</comment>
<sequence>MIPSAESVSVWLQISEQLVVVLLVFMSINLGISIGLLFLYIFSVRRGVEKEKGLSTAGDELVRMLESMRNDVASVREALSKVDLEPVFERFSSVESRISSLESKIAVLERRLLRPAEAPVVPKVPVRKAVETVVPSISKLSDIHLAFPQVKYAGIITSQGYVVESYGVCSEEPAKLLEIVRIYGTNSASIMRGKSRIEIFHLGEVKDLSNYGILEFMDGSEVSEEVVDGAKRAISKYFMSAIASR</sequence>
<gene>
    <name evidence="2" type="ORF">ENV17_07155</name>
</gene>
<proteinExistence type="predicted"/>
<accession>A0A7C4FDR3</accession>
<organism evidence="2">
    <name type="scientific">Thermofilum pendens</name>
    <dbReference type="NCBI Taxonomy" id="2269"/>
    <lineage>
        <taxon>Archaea</taxon>
        <taxon>Thermoproteota</taxon>
        <taxon>Thermoprotei</taxon>
        <taxon>Thermofilales</taxon>
        <taxon>Thermofilaceae</taxon>
        <taxon>Thermofilum</taxon>
    </lineage>
</organism>
<reference evidence="2" key="1">
    <citation type="journal article" date="2020" name="mSystems">
        <title>Genome- and Community-Level Interaction Insights into Carbon Utilization and Element Cycling Functions of Hydrothermarchaeota in Hydrothermal Sediment.</title>
        <authorList>
            <person name="Zhou Z."/>
            <person name="Liu Y."/>
            <person name="Xu W."/>
            <person name="Pan J."/>
            <person name="Luo Z.H."/>
            <person name="Li M."/>
        </authorList>
    </citation>
    <scope>NUCLEOTIDE SEQUENCE [LARGE SCALE GENOMIC DNA]</scope>
    <source>
        <strain evidence="2">SpSt-735</strain>
    </source>
</reference>
<keyword evidence="1" id="KW-0812">Transmembrane</keyword>